<dbReference type="CDD" id="cd03255">
    <property type="entry name" value="ABC_MJ0796_LolCDE_FtsE"/>
    <property type="match status" value="1"/>
</dbReference>
<dbReference type="GO" id="GO:0005524">
    <property type="term" value="F:ATP binding"/>
    <property type="evidence" value="ECO:0007669"/>
    <property type="project" value="UniProtKB-KW"/>
</dbReference>
<feature type="domain" description="ABC transporter" evidence="4">
    <location>
        <begin position="5"/>
        <end position="230"/>
    </location>
</feature>
<evidence type="ECO:0000256" key="3">
    <source>
        <dbReference type="ARBA" id="ARBA00022840"/>
    </source>
</evidence>
<reference evidence="6" key="1">
    <citation type="submission" date="2010-05" db="EMBL/GenBank/DDBJ databases">
        <title>The complete genome of Truepera radiovictris DSM 17093.</title>
        <authorList>
            <consortium name="US DOE Joint Genome Institute (JGI-PGF)"/>
            <person name="Lucas S."/>
            <person name="Copeland A."/>
            <person name="Lapidus A."/>
            <person name="Glavina del Rio T."/>
            <person name="Dalin E."/>
            <person name="Tice H."/>
            <person name="Bruce D."/>
            <person name="Goodwin L."/>
            <person name="Pitluck S."/>
            <person name="Kyrpides N."/>
            <person name="Mavromatis K."/>
            <person name="Ovchinnikova G."/>
            <person name="Munk A.C."/>
            <person name="Detter J.C."/>
            <person name="Han C."/>
            <person name="Tapia R."/>
            <person name="Land M."/>
            <person name="Hauser L."/>
            <person name="Markowitz V."/>
            <person name="Cheng J.-F."/>
            <person name="Hugenholtz P."/>
            <person name="Woyke T."/>
            <person name="Wu D."/>
            <person name="Tindall B."/>
            <person name="Pomrenke H.G."/>
            <person name="Brambilla E."/>
            <person name="Klenk H.-P."/>
            <person name="Eisen J.A."/>
        </authorList>
    </citation>
    <scope>NUCLEOTIDE SEQUENCE [LARGE SCALE GENOMIC DNA]</scope>
    <source>
        <strain evidence="6">DSM 17093 / CIP 108686 / LMG 22925 / RQ-24</strain>
    </source>
</reference>
<dbReference type="InterPro" id="IPR003439">
    <property type="entry name" value="ABC_transporter-like_ATP-bd"/>
</dbReference>
<dbReference type="FunFam" id="3.40.50.300:FF:000032">
    <property type="entry name" value="Export ABC transporter ATP-binding protein"/>
    <property type="match status" value="1"/>
</dbReference>
<dbReference type="STRING" id="649638.Trad_1168"/>
<dbReference type="Proteomes" id="UP000000379">
    <property type="component" value="Chromosome"/>
</dbReference>
<sequence>MPPLLRTRNLRKSYRTGEVETHALRGVDLEIYPQEFTAIAGPSGSGKSTLLHLLGGLDHPSAGEVWLGDERIDGLSASALAALRLTHFGFVFQAYNLIPVLSALENAAFVLELQGVPKREREARALAALKVLGIADLGERRPNQLSGGQQQRVAVARALAARPKLILADEPTANLDSATGEALIAHMQRLNREEGVTFLFSTHDPRLLSHVRRTVWLQDGRVVGEEAQAA</sequence>
<proteinExistence type="predicted"/>
<dbReference type="HOGENOM" id="CLU_000604_1_22_0"/>
<dbReference type="Pfam" id="PF00005">
    <property type="entry name" value="ABC_tran"/>
    <property type="match status" value="1"/>
</dbReference>
<evidence type="ECO:0000256" key="1">
    <source>
        <dbReference type="ARBA" id="ARBA00022448"/>
    </source>
</evidence>
<dbReference type="OrthoDB" id="9772862at2"/>
<evidence type="ECO:0000259" key="4">
    <source>
        <dbReference type="PROSITE" id="PS50893"/>
    </source>
</evidence>
<keyword evidence="2" id="KW-0547">Nucleotide-binding</keyword>
<protein>
    <submittedName>
        <fullName evidence="5">ABC transporter related protein</fullName>
    </submittedName>
</protein>
<dbReference type="PROSITE" id="PS00211">
    <property type="entry name" value="ABC_TRANSPORTER_1"/>
    <property type="match status" value="1"/>
</dbReference>
<gene>
    <name evidence="5" type="ordered locus">Trad_1168</name>
</gene>
<dbReference type="GO" id="GO:0098796">
    <property type="term" value="C:membrane protein complex"/>
    <property type="evidence" value="ECO:0007669"/>
    <property type="project" value="UniProtKB-ARBA"/>
</dbReference>
<dbReference type="Gene3D" id="3.40.50.300">
    <property type="entry name" value="P-loop containing nucleotide triphosphate hydrolases"/>
    <property type="match status" value="1"/>
</dbReference>
<dbReference type="KEGG" id="tra:Trad_1168"/>
<dbReference type="RefSeq" id="WP_013177664.1">
    <property type="nucleotide sequence ID" value="NC_014221.1"/>
</dbReference>
<keyword evidence="6" id="KW-1185">Reference proteome</keyword>
<dbReference type="InterPro" id="IPR027417">
    <property type="entry name" value="P-loop_NTPase"/>
</dbReference>
<reference evidence="5 6" key="2">
    <citation type="journal article" date="2011" name="Stand. Genomic Sci.">
        <title>Complete genome sequence of Truepera radiovictrix type strain (RQ-24).</title>
        <authorList>
            <person name="Ivanova N."/>
            <person name="Rohde C."/>
            <person name="Munk C."/>
            <person name="Nolan M."/>
            <person name="Lucas S."/>
            <person name="Del Rio T.G."/>
            <person name="Tice H."/>
            <person name="Deshpande S."/>
            <person name="Cheng J.F."/>
            <person name="Tapia R."/>
            <person name="Han C."/>
            <person name="Goodwin L."/>
            <person name="Pitluck S."/>
            <person name="Liolios K."/>
            <person name="Mavromatis K."/>
            <person name="Mikhailova N."/>
            <person name="Pati A."/>
            <person name="Chen A."/>
            <person name="Palaniappan K."/>
            <person name="Land M."/>
            <person name="Hauser L."/>
            <person name="Chang Y.J."/>
            <person name="Jeffries C.D."/>
            <person name="Brambilla E."/>
            <person name="Rohde M."/>
            <person name="Goker M."/>
            <person name="Tindall B.J."/>
            <person name="Woyke T."/>
            <person name="Bristow J."/>
            <person name="Eisen J.A."/>
            <person name="Markowitz V."/>
            <person name="Hugenholtz P."/>
            <person name="Kyrpides N.C."/>
            <person name="Klenk H.P."/>
            <person name="Lapidus A."/>
        </authorList>
    </citation>
    <scope>NUCLEOTIDE SEQUENCE [LARGE SCALE GENOMIC DNA]</scope>
    <source>
        <strain evidence="6">DSM 17093 / CIP 108686 / LMG 22925 / RQ-24</strain>
    </source>
</reference>
<organism evidence="5 6">
    <name type="scientific">Truepera radiovictrix (strain DSM 17093 / CIP 108686 / LMG 22925 / RQ-24)</name>
    <dbReference type="NCBI Taxonomy" id="649638"/>
    <lineage>
        <taxon>Bacteria</taxon>
        <taxon>Thermotogati</taxon>
        <taxon>Deinococcota</taxon>
        <taxon>Deinococci</taxon>
        <taxon>Trueperales</taxon>
        <taxon>Trueperaceae</taxon>
        <taxon>Truepera</taxon>
    </lineage>
</organism>
<evidence type="ECO:0000256" key="2">
    <source>
        <dbReference type="ARBA" id="ARBA00022741"/>
    </source>
</evidence>
<accession>D7CW30</accession>
<dbReference type="PROSITE" id="PS50893">
    <property type="entry name" value="ABC_TRANSPORTER_2"/>
    <property type="match status" value="1"/>
</dbReference>
<dbReference type="GO" id="GO:0016887">
    <property type="term" value="F:ATP hydrolysis activity"/>
    <property type="evidence" value="ECO:0007669"/>
    <property type="project" value="InterPro"/>
</dbReference>
<evidence type="ECO:0000313" key="6">
    <source>
        <dbReference type="Proteomes" id="UP000000379"/>
    </source>
</evidence>
<dbReference type="eggNOG" id="COG1136">
    <property type="taxonomic scope" value="Bacteria"/>
</dbReference>
<dbReference type="GO" id="GO:0022857">
    <property type="term" value="F:transmembrane transporter activity"/>
    <property type="evidence" value="ECO:0007669"/>
    <property type="project" value="TreeGrafter"/>
</dbReference>
<dbReference type="PANTHER" id="PTHR24220:SF614">
    <property type="entry name" value="ABC TRANSPORTER ATP-BINDING PROTEIN SSO1893-RELATED"/>
    <property type="match status" value="1"/>
</dbReference>
<dbReference type="InterPro" id="IPR017871">
    <property type="entry name" value="ABC_transporter-like_CS"/>
</dbReference>
<keyword evidence="3" id="KW-0067">ATP-binding</keyword>
<dbReference type="GO" id="GO:0005886">
    <property type="term" value="C:plasma membrane"/>
    <property type="evidence" value="ECO:0007669"/>
    <property type="project" value="TreeGrafter"/>
</dbReference>
<dbReference type="AlphaFoldDB" id="D7CW30"/>
<dbReference type="EMBL" id="CP002049">
    <property type="protein sequence ID" value="ADI14293.1"/>
    <property type="molecule type" value="Genomic_DNA"/>
</dbReference>
<dbReference type="InterPro" id="IPR003593">
    <property type="entry name" value="AAA+_ATPase"/>
</dbReference>
<dbReference type="SMART" id="SM00382">
    <property type="entry name" value="AAA"/>
    <property type="match status" value="1"/>
</dbReference>
<dbReference type="SUPFAM" id="SSF52540">
    <property type="entry name" value="P-loop containing nucleoside triphosphate hydrolases"/>
    <property type="match status" value="1"/>
</dbReference>
<dbReference type="PANTHER" id="PTHR24220">
    <property type="entry name" value="IMPORT ATP-BINDING PROTEIN"/>
    <property type="match status" value="1"/>
</dbReference>
<dbReference type="InterPro" id="IPR017911">
    <property type="entry name" value="MacB-like_ATP-bd"/>
</dbReference>
<name>D7CW30_TRURR</name>
<keyword evidence="1" id="KW-0813">Transport</keyword>
<evidence type="ECO:0000313" key="5">
    <source>
        <dbReference type="EMBL" id="ADI14293.1"/>
    </source>
</evidence>
<dbReference type="InterPro" id="IPR015854">
    <property type="entry name" value="ABC_transpr_LolD-like"/>
</dbReference>